<reference evidence="4" key="1">
    <citation type="submission" date="2016-10" db="EMBL/GenBank/DDBJ databases">
        <authorList>
            <person name="Varghese N."/>
            <person name="Submissions S."/>
        </authorList>
    </citation>
    <scope>NUCLEOTIDE SEQUENCE [LARGE SCALE GENOMIC DNA]</scope>
    <source>
        <strain evidence="4">DSM 17875</strain>
    </source>
</reference>
<feature type="transmembrane region" description="Helical" evidence="1">
    <location>
        <begin position="163"/>
        <end position="180"/>
    </location>
</feature>
<evidence type="ECO:0000259" key="2">
    <source>
        <dbReference type="Pfam" id="PF01757"/>
    </source>
</evidence>
<dbReference type="PANTHER" id="PTHR23028">
    <property type="entry name" value="ACETYLTRANSFERASE"/>
    <property type="match status" value="1"/>
</dbReference>
<feature type="domain" description="Acyltransferase 3" evidence="2">
    <location>
        <begin position="14"/>
        <end position="331"/>
    </location>
</feature>
<keyword evidence="1" id="KW-1133">Transmembrane helix</keyword>
<dbReference type="GO" id="GO:0016747">
    <property type="term" value="F:acyltransferase activity, transferring groups other than amino-acyl groups"/>
    <property type="evidence" value="ECO:0007669"/>
    <property type="project" value="InterPro"/>
</dbReference>
<accession>A0A1H2H9T1</accession>
<name>A0A1H2H9T1_9PSED</name>
<dbReference type="GO" id="GO:0016787">
    <property type="term" value="F:hydrolase activity"/>
    <property type="evidence" value="ECO:0007669"/>
    <property type="project" value="UniProtKB-KW"/>
</dbReference>
<dbReference type="InterPro" id="IPR002656">
    <property type="entry name" value="Acyl_transf_3_dom"/>
</dbReference>
<dbReference type="PANTHER" id="PTHR23028:SF53">
    <property type="entry name" value="ACYL_TRANSF_3 DOMAIN-CONTAINING PROTEIN"/>
    <property type="match status" value="1"/>
</dbReference>
<keyword evidence="1" id="KW-0812">Transmembrane</keyword>
<feature type="transmembrane region" description="Helical" evidence="1">
    <location>
        <begin position="185"/>
        <end position="207"/>
    </location>
</feature>
<dbReference type="OrthoDB" id="9767863at2"/>
<feature type="transmembrane region" description="Helical" evidence="1">
    <location>
        <begin position="238"/>
        <end position="254"/>
    </location>
</feature>
<keyword evidence="3" id="KW-0012">Acyltransferase</keyword>
<keyword evidence="4" id="KW-1185">Reference proteome</keyword>
<dbReference type="InterPro" id="IPR050879">
    <property type="entry name" value="Acyltransferase_3"/>
</dbReference>
<feature type="transmembrane region" description="Helical" evidence="1">
    <location>
        <begin position="313"/>
        <end position="334"/>
    </location>
</feature>
<dbReference type="EMBL" id="LT629785">
    <property type="protein sequence ID" value="SDU28564.1"/>
    <property type="molecule type" value="Genomic_DNA"/>
</dbReference>
<dbReference type="STRING" id="364197.SAMN05216296_2853"/>
<dbReference type="RefSeq" id="WP_090196672.1">
    <property type="nucleotide sequence ID" value="NZ_LT629785.1"/>
</dbReference>
<feature type="transmembrane region" description="Helical" evidence="1">
    <location>
        <begin position="89"/>
        <end position="108"/>
    </location>
</feature>
<proteinExistence type="predicted"/>
<gene>
    <name evidence="3" type="ORF">SAMN05216296_2853</name>
</gene>
<protein>
    <submittedName>
        <fullName evidence="3">Peptidoglycan/LPS O-acetylase OafA/YrhL, contains acyltransferase and SGNH-hydrolase domains</fullName>
    </submittedName>
</protein>
<dbReference type="Proteomes" id="UP000243232">
    <property type="component" value="Chromosome I"/>
</dbReference>
<evidence type="ECO:0000313" key="3">
    <source>
        <dbReference type="EMBL" id="SDU28564.1"/>
    </source>
</evidence>
<dbReference type="GO" id="GO:0000271">
    <property type="term" value="P:polysaccharide biosynthetic process"/>
    <property type="evidence" value="ECO:0007669"/>
    <property type="project" value="TreeGrafter"/>
</dbReference>
<keyword evidence="1" id="KW-0472">Membrane</keyword>
<feature type="transmembrane region" description="Helical" evidence="1">
    <location>
        <begin position="16"/>
        <end position="34"/>
    </location>
</feature>
<evidence type="ECO:0000256" key="1">
    <source>
        <dbReference type="SAM" id="Phobius"/>
    </source>
</evidence>
<dbReference type="AlphaFoldDB" id="A0A1H2H9T1"/>
<feature type="transmembrane region" description="Helical" evidence="1">
    <location>
        <begin position="260"/>
        <end position="278"/>
    </location>
</feature>
<evidence type="ECO:0000313" key="4">
    <source>
        <dbReference type="Proteomes" id="UP000243232"/>
    </source>
</evidence>
<feature type="transmembrane region" description="Helical" evidence="1">
    <location>
        <begin position="46"/>
        <end position="68"/>
    </location>
</feature>
<keyword evidence="3" id="KW-0378">Hydrolase</keyword>
<keyword evidence="3" id="KW-0808">Transferase</keyword>
<organism evidence="3 4">
    <name type="scientific">Pseudomonas pohangensis</name>
    <dbReference type="NCBI Taxonomy" id="364197"/>
    <lineage>
        <taxon>Bacteria</taxon>
        <taxon>Pseudomonadati</taxon>
        <taxon>Pseudomonadota</taxon>
        <taxon>Gammaproteobacteria</taxon>
        <taxon>Pseudomonadales</taxon>
        <taxon>Pseudomonadaceae</taxon>
        <taxon>Pseudomonas</taxon>
    </lineage>
</organism>
<dbReference type="Pfam" id="PF01757">
    <property type="entry name" value="Acyl_transf_3"/>
    <property type="match status" value="1"/>
</dbReference>
<dbReference type="GO" id="GO:0016020">
    <property type="term" value="C:membrane"/>
    <property type="evidence" value="ECO:0007669"/>
    <property type="project" value="TreeGrafter"/>
</dbReference>
<sequence>MAVLGNFAGVRENNFNLLRCIAALMVIYAHSWGLSTQGEADDPLKIFLGGSVGMLAVNAFFIISGFLVMQSWGRQRSLLNFCRARVFRVIPGLFGVLLFTVLMAGFFWSTLDAEAFFRSGETWKYFYKNLLMIKTEYDLPGVFASNPYPDAVNGSLWTLRYEMKMYLALAVLGLLGYLGGKRLRLFVGVFVLWYLGNTLAGLWMLEAPVSDEMLRLSLCFFLGGLATCYGARLPLHGGLLLLLGALMLLSRGGLMYDLFAALFLSYAVFYIAYIPRGWILKYNRVGDYSYGLYLYAFPIQQVIFLKWPQLGPLWVFGLASLLTLVCAIISWHLLEKPLLDYCKRLNSAVTMRPVTAMAKG</sequence>